<dbReference type="Gene3D" id="3.20.20.140">
    <property type="entry name" value="Metal-dependent hydrolases"/>
    <property type="match status" value="1"/>
</dbReference>
<keyword evidence="3" id="KW-1185">Reference proteome</keyword>
<dbReference type="PANTHER" id="PTHR43135:SF3">
    <property type="entry name" value="ALPHA-D-RIBOSE 1-METHYLPHOSPHONATE 5-TRIPHOSPHATE DIPHOSPHATASE"/>
    <property type="match status" value="1"/>
</dbReference>
<dbReference type="EMBL" id="RJKX01000013">
    <property type="protein sequence ID" value="ROQ00159.1"/>
    <property type="molecule type" value="Genomic_DNA"/>
</dbReference>
<dbReference type="Pfam" id="PF01979">
    <property type="entry name" value="Amidohydro_1"/>
    <property type="match status" value="1"/>
</dbReference>
<evidence type="ECO:0000313" key="2">
    <source>
        <dbReference type="EMBL" id="ROQ00159.1"/>
    </source>
</evidence>
<protein>
    <submittedName>
        <fullName evidence="2">Imidazolonepropionase-like amidohydrolase</fullName>
    </submittedName>
</protein>
<gene>
    <name evidence="2" type="ORF">EDC65_1955</name>
</gene>
<organism evidence="2 3">
    <name type="scientific">Stella humosa</name>
    <dbReference type="NCBI Taxonomy" id="94"/>
    <lineage>
        <taxon>Bacteria</taxon>
        <taxon>Pseudomonadati</taxon>
        <taxon>Pseudomonadota</taxon>
        <taxon>Alphaproteobacteria</taxon>
        <taxon>Rhodospirillales</taxon>
        <taxon>Stellaceae</taxon>
        <taxon>Stella</taxon>
    </lineage>
</organism>
<dbReference type="GO" id="GO:0016810">
    <property type="term" value="F:hydrolase activity, acting on carbon-nitrogen (but not peptide) bonds"/>
    <property type="evidence" value="ECO:0007669"/>
    <property type="project" value="InterPro"/>
</dbReference>
<dbReference type="AlphaFoldDB" id="A0A3N1MA82"/>
<dbReference type="CDD" id="cd01299">
    <property type="entry name" value="Met_dep_hydrolase_A"/>
    <property type="match status" value="1"/>
</dbReference>
<reference evidence="2 3" key="1">
    <citation type="submission" date="2018-11" db="EMBL/GenBank/DDBJ databases">
        <title>Genomic Encyclopedia of Type Strains, Phase IV (KMG-IV): sequencing the most valuable type-strain genomes for metagenomic binning, comparative biology and taxonomic classification.</title>
        <authorList>
            <person name="Goeker M."/>
        </authorList>
    </citation>
    <scope>NUCLEOTIDE SEQUENCE [LARGE SCALE GENOMIC DNA]</scope>
    <source>
        <strain evidence="2 3">DSM 5900</strain>
    </source>
</reference>
<feature type="domain" description="Amidohydrolase-related" evidence="1">
    <location>
        <begin position="54"/>
        <end position="403"/>
    </location>
</feature>
<sequence>MPSFLFENCNLYDGLGDQMRAGMHVLTEGTRIAEVSDRPIKSASAQRVKVDGRTLMPGMIDAHVHITATVTNLGTLQGHPPSLIAAGSARIAYEMLMRGFTTVRDAAGADWGHAEAIETGLFHGPRLFFAGQALSQTGGHGDFRPRTFMADGCACGQGFPSLGRIADGATEVRRAARDELRKGATQIKIMAGGGVASPTDPIQNTQYSAEEMRIIVEEAEAWHTYVMAHAYTGAAIKRAVGAGIRTIEHGNLIDAEAAALMAEKKAFLVPTLATYDALGRYGRELGFPEVSLMKLTEVQAAGLRSIEIAKAAGVQIGHGSDLLGAMHVHQLTEFTIRREVLSSAELLASATRINAEILMRPKELGRVSSGALADLLVVDGDPMADIGVLTQPEKRLLMIMKGGTVYKDTPALH</sequence>
<name>A0A3N1MA82_9PROT</name>
<dbReference type="InterPro" id="IPR051781">
    <property type="entry name" value="Metallo-dep_Hydrolase"/>
</dbReference>
<comment type="caution">
    <text evidence="2">The sequence shown here is derived from an EMBL/GenBank/DDBJ whole genome shotgun (WGS) entry which is preliminary data.</text>
</comment>
<dbReference type="InterPro" id="IPR057744">
    <property type="entry name" value="OTAase-like"/>
</dbReference>
<dbReference type="InterPro" id="IPR032466">
    <property type="entry name" value="Metal_Hydrolase"/>
</dbReference>
<dbReference type="InterPro" id="IPR006680">
    <property type="entry name" value="Amidohydro-rel"/>
</dbReference>
<accession>A0A3N1MA82</accession>
<proteinExistence type="predicted"/>
<dbReference type="InterPro" id="IPR011059">
    <property type="entry name" value="Metal-dep_hydrolase_composite"/>
</dbReference>
<dbReference type="PANTHER" id="PTHR43135">
    <property type="entry name" value="ALPHA-D-RIBOSE 1-METHYLPHOSPHONATE 5-TRIPHOSPHATE DIPHOSPHATASE"/>
    <property type="match status" value="1"/>
</dbReference>
<evidence type="ECO:0000313" key="3">
    <source>
        <dbReference type="Proteomes" id="UP000278222"/>
    </source>
</evidence>
<dbReference type="SUPFAM" id="SSF51338">
    <property type="entry name" value="Composite domain of metallo-dependent hydrolases"/>
    <property type="match status" value="2"/>
</dbReference>
<dbReference type="SUPFAM" id="SSF51556">
    <property type="entry name" value="Metallo-dependent hydrolases"/>
    <property type="match status" value="1"/>
</dbReference>
<dbReference type="RefSeq" id="WP_197735799.1">
    <property type="nucleotide sequence ID" value="NZ_AP019700.1"/>
</dbReference>
<keyword evidence="2" id="KW-0378">Hydrolase</keyword>
<dbReference type="Proteomes" id="UP000278222">
    <property type="component" value="Unassembled WGS sequence"/>
</dbReference>
<evidence type="ECO:0000259" key="1">
    <source>
        <dbReference type="Pfam" id="PF01979"/>
    </source>
</evidence>
<dbReference type="Gene3D" id="2.30.40.10">
    <property type="entry name" value="Urease, subunit C, domain 1"/>
    <property type="match status" value="1"/>
</dbReference>